<organism evidence="6">
    <name type="scientific">Onchocerca ochengi</name>
    <name type="common">Filarial nematode worm</name>
    <dbReference type="NCBI Taxonomy" id="42157"/>
    <lineage>
        <taxon>Eukaryota</taxon>
        <taxon>Metazoa</taxon>
        <taxon>Ecdysozoa</taxon>
        <taxon>Nematoda</taxon>
        <taxon>Chromadorea</taxon>
        <taxon>Rhabditida</taxon>
        <taxon>Spirurina</taxon>
        <taxon>Spiruromorpha</taxon>
        <taxon>Filarioidea</taxon>
        <taxon>Onchocercidae</taxon>
        <taxon>Onchocerca</taxon>
    </lineage>
</organism>
<dbReference type="Gene3D" id="1.20.80.10">
    <property type="match status" value="1"/>
</dbReference>
<dbReference type="EMBL" id="UYRW01002476">
    <property type="protein sequence ID" value="VDK85326.1"/>
    <property type="molecule type" value="Genomic_DNA"/>
</dbReference>
<comment type="function">
    <text evidence="2">Binds medium- and long-chain acyl-CoA esters with very high affinity and may function as an intracellular carrier of acyl-CoA esters.</text>
</comment>
<dbReference type="InterPro" id="IPR022408">
    <property type="entry name" value="Acyl-CoA-binding_prot_CS"/>
</dbReference>
<proteinExistence type="predicted"/>
<keyword evidence="5" id="KW-1185">Reference proteome</keyword>
<dbReference type="PROSITE" id="PS00880">
    <property type="entry name" value="ACB_1"/>
    <property type="match status" value="1"/>
</dbReference>
<evidence type="ECO:0000313" key="4">
    <source>
        <dbReference type="EMBL" id="VDK85326.1"/>
    </source>
</evidence>
<dbReference type="GO" id="GO:0019915">
    <property type="term" value="P:lipid storage"/>
    <property type="evidence" value="ECO:0007669"/>
    <property type="project" value="UniProtKB-ARBA"/>
</dbReference>
<dbReference type="FunFam" id="1.20.80.10:FF:000010">
    <property type="entry name" value="Acyl-CoA-binding domain-containing protein 5"/>
    <property type="match status" value="1"/>
</dbReference>
<dbReference type="InterPro" id="IPR035984">
    <property type="entry name" value="Acyl-CoA-binding_sf"/>
</dbReference>
<dbReference type="PANTHER" id="PTHR23310:SF77">
    <property type="entry name" value="LD25952P"/>
    <property type="match status" value="1"/>
</dbReference>
<dbReference type="SUPFAM" id="SSF47027">
    <property type="entry name" value="Acyl-CoA binding protein"/>
    <property type="match status" value="1"/>
</dbReference>
<dbReference type="GO" id="GO:0005737">
    <property type="term" value="C:cytoplasm"/>
    <property type="evidence" value="ECO:0007669"/>
    <property type="project" value="TreeGrafter"/>
</dbReference>
<keyword evidence="1" id="KW-0446">Lipid-binding</keyword>
<evidence type="ECO:0000313" key="5">
    <source>
        <dbReference type="Proteomes" id="UP000271087"/>
    </source>
</evidence>
<feature type="domain" description="ACB" evidence="3">
    <location>
        <begin position="3"/>
        <end position="92"/>
    </location>
</feature>
<evidence type="ECO:0000256" key="1">
    <source>
        <dbReference type="ARBA" id="ARBA00023121"/>
    </source>
</evidence>
<dbReference type="GO" id="GO:0006631">
    <property type="term" value="P:fatty acid metabolic process"/>
    <property type="evidence" value="ECO:0007669"/>
    <property type="project" value="TreeGrafter"/>
</dbReference>
<reference evidence="6" key="1">
    <citation type="submission" date="2016-06" db="UniProtKB">
        <authorList>
            <consortium name="WormBaseParasite"/>
        </authorList>
    </citation>
    <scope>IDENTIFICATION</scope>
</reference>
<dbReference type="WBParaSite" id="nOo.2.0.1.t07196-RA">
    <property type="protein sequence ID" value="nOo.2.0.1.t07196-RA"/>
    <property type="gene ID" value="nOo.2.0.1.g07196"/>
</dbReference>
<dbReference type="InterPro" id="IPR000582">
    <property type="entry name" value="Acyl-CoA-binding_protein"/>
</dbReference>
<evidence type="ECO:0000256" key="2">
    <source>
        <dbReference type="ARBA" id="ARBA00059808"/>
    </source>
</evidence>
<dbReference type="Pfam" id="PF00887">
    <property type="entry name" value="ACBP"/>
    <property type="match status" value="1"/>
</dbReference>
<dbReference type="PRINTS" id="PR00689">
    <property type="entry name" value="ACOABINDINGP"/>
</dbReference>
<dbReference type="Proteomes" id="UP000271087">
    <property type="component" value="Unassembled WGS sequence"/>
</dbReference>
<reference evidence="4 5" key="2">
    <citation type="submission" date="2018-08" db="EMBL/GenBank/DDBJ databases">
        <authorList>
            <person name="Laetsch R D."/>
            <person name="Stevens L."/>
            <person name="Kumar S."/>
            <person name="Blaxter L. M."/>
        </authorList>
    </citation>
    <scope>NUCLEOTIDE SEQUENCE [LARGE SCALE GENOMIC DNA]</scope>
</reference>
<evidence type="ECO:0000313" key="6">
    <source>
        <dbReference type="WBParaSite" id="nOo.2.0.1.t07196-RA"/>
    </source>
</evidence>
<accession>A0A182EGH4</accession>
<evidence type="ECO:0000259" key="3">
    <source>
        <dbReference type="PROSITE" id="PS51228"/>
    </source>
</evidence>
<dbReference type="InterPro" id="IPR014352">
    <property type="entry name" value="FERM/acyl-CoA-bd_prot_sf"/>
</dbReference>
<gene>
    <name evidence="4" type="ORF">NOO_LOCUS7196</name>
</gene>
<sequence>MSVDEKFEAAVNIIQKMPKTGPMMPTNDEKLMFYSLYKQATEGKNKKAAPSFLNFVEKAKWEAWKKLDEMSSDEAKRTYVNLVKQIIDKMSETMDVDEWFQKIDPLLSTKLALINAEL</sequence>
<dbReference type="PROSITE" id="PS51228">
    <property type="entry name" value="ACB_2"/>
    <property type="match status" value="1"/>
</dbReference>
<dbReference type="PANTHER" id="PTHR23310">
    <property type="entry name" value="ACYL-COA-BINDING PROTEIN, ACBP"/>
    <property type="match status" value="1"/>
</dbReference>
<dbReference type="STRING" id="42157.A0A182EGH4"/>
<name>A0A182EGH4_ONCOC</name>
<dbReference type="GO" id="GO:0000062">
    <property type="term" value="F:fatty-acyl-CoA binding"/>
    <property type="evidence" value="ECO:0007669"/>
    <property type="project" value="InterPro"/>
</dbReference>
<dbReference type="OrthoDB" id="71307at2759"/>
<dbReference type="AlphaFoldDB" id="A0A182EGH4"/>
<protein>
    <submittedName>
        <fullName evidence="6">ACB domain-containing protein</fullName>
    </submittedName>
</protein>